<comment type="caution">
    <text evidence="2">The sequence shown here is derived from an EMBL/GenBank/DDBJ whole genome shotgun (WGS) entry which is preliminary data.</text>
</comment>
<dbReference type="Proteomes" id="UP000635726">
    <property type="component" value="Unassembled WGS sequence"/>
</dbReference>
<evidence type="ECO:0008006" key="4">
    <source>
        <dbReference type="Google" id="ProtNLM"/>
    </source>
</evidence>
<keyword evidence="1" id="KW-0732">Signal</keyword>
<evidence type="ECO:0000313" key="3">
    <source>
        <dbReference type="Proteomes" id="UP000635726"/>
    </source>
</evidence>
<gene>
    <name evidence="2" type="ORF">GCM10008939_01090</name>
</gene>
<feature type="signal peptide" evidence="1">
    <location>
        <begin position="1"/>
        <end position="36"/>
    </location>
</feature>
<proteinExistence type="predicted"/>
<sequence length="387" mass="41054">MRAGPLPRTGILTGMPRRRALLPPLLLLSFLSAAQAGRVFTDAFRIPGALRDTMNAQQLAGVGLMIRRAQAELSGVTPSQSSAWPCVPEDTVAAFMTPNTLATYTRMKAAIAQQGWHLTKEVKSPDFSQFSVQYSRNGQTIMGMWAMGAVGPRATVVLCQQVKDWKPAAATPRTQARNMNAPTLKLPFTVQLSGWIGGTRSVRSTGTTADGDAALLARGSVTASGVMRLDLPGRPNAALLRPASEWSAAFGLEGSLCDSMDAPVGRVTVSDPQVQLAVLDDITVLTPLLPAGASAAQVLAAPVEPDHLIWSGELLDSGTRKVRLVYSSGPVTLEGTVACADGSGRALVSLRLPGGWTALQDMQQMDARLLLPAKPGEELRDWHDSNL</sequence>
<evidence type="ECO:0000313" key="2">
    <source>
        <dbReference type="EMBL" id="GGJ61140.1"/>
    </source>
</evidence>
<accession>A0A917P4D0</accession>
<dbReference type="AlphaFoldDB" id="A0A917P4D0"/>
<feature type="chain" id="PRO_5037047490" description="SCP domain-containing protein" evidence="1">
    <location>
        <begin position="37"/>
        <end position="387"/>
    </location>
</feature>
<protein>
    <recommendedName>
        <fullName evidence="4">SCP domain-containing protein</fullName>
    </recommendedName>
</protein>
<organism evidence="2 3">
    <name type="scientific">Deinococcus aquiradiocola</name>
    <dbReference type="NCBI Taxonomy" id="393059"/>
    <lineage>
        <taxon>Bacteria</taxon>
        <taxon>Thermotogati</taxon>
        <taxon>Deinococcota</taxon>
        <taxon>Deinococci</taxon>
        <taxon>Deinococcales</taxon>
        <taxon>Deinococcaceae</taxon>
        <taxon>Deinococcus</taxon>
    </lineage>
</organism>
<evidence type="ECO:0000256" key="1">
    <source>
        <dbReference type="SAM" id="SignalP"/>
    </source>
</evidence>
<reference evidence="2" key="2">
    <citation type="submission" date="2020-09" db="EMBL/GenBank/DDBJ databases">
        <authorList>
            <person name="Sun Q."/>
            <person name="Ohkuma M."/>
        </authorList>
    </citation>
    <scope>NUCLEOTIDE SEQUENCE</scope>
    <source>
        <strain evidence="2">JCM 14371</strain>
    </source>
</reference>
<reference evidence="2" key="1">
    <citation type="journal article" date="2014" name="Int. J. Syst. Evol. Microbiol.">
        <title>Complete genome sequence of Corynebacterium casei LMG S-19264T (=DSM 44701T), isolated from a smear-ripened cheese.</title>
        <authorList>
            <consortium name="US DOE Joint Genome Institute (JGI-PGF)"/>
            <person name="Walter F."/>
            <person name="Albersmeier A."/>
            <person name="Kalinowski J."/>
            <person name="Ruckert C."/>
        </authorList>
    </citation>
    <scope>NUCLEOTIDE SEQUENCE</scope>
    <source>
        <strain evidence="2">JCM 14371</strain>
    </source>
</reference>
<keyword evidence="3" id="KW-1185">Reference proteome</keyword>
<dbReference type="EMBL" id="BMOE01000001">
    <property type="protein sequence ID" value="GGJ61140.1"/>
    <property type="molecule type" value="Genomic_DNA"/>
</dbReference>
<name>A0A917P4D0_9DEIO</name>